<dbReference type="AlphaFoldDB" id="A0A1T4UHG6"/>
<dbReference type="NCBIfam" id="NF037997">
    <property type="entry name" value="Na_Pi_symport"/>
    <property type="match status" value="1"/>
</dbReference>
<sequence length="185" mass="19723">MSGTYIFFNLLGGVALLLFSLTLVKESVLKAFGGKIRRSLGRAVFSRWRAFGVGLGVTCLLQSSTATALLASSLANQGLATASGLAILLGADVGTTLVAKVLTFDLSWLQPLFLITGIIVMSFNKKEKHRPIGAIGVGLGLMLLALNIIVSTSEPMRDSLAIQSVMTALNDEPLFSLLLRWQARE</sequence>
<evidence type="ECO:0000256" key="2">
    <source>
        <dbReference type="ARBA" id="ARBA00022475"/>
    </source>
</evidence>
<proteinExistence type="predicted"/>
<dbReference type="PANTHER" id="PTHR10010:SF46">
    <property type="entry name" value="SODIUM-DEPENDENT PHOSPHATE TRANSPORT PROTEIN 2B"/>
    <property type="match status" value="1"/>
</dbReference>
<evidence type="ECO:0000256" key="4">
    <source>
        <dbReference type="ARBA" id="ARBA00022989"/>
    </source>
</evidence>
<dbReference type="PANTHER" id="PTHR10010">
    <property type="entry name" value="SOLUTE CARRIER FAMILY 34 SODIUM PHOSPHATE , MEMBER 2-RELATED"/>
    <property type="match status" value="1"/>
</dbReference>
<keyword evidence="4 6" id="KW-1133">Transmembrane helix</keyword>
<evidence type="ECO:0000256" key="5">
    <source>
        <dbReference type="ARBA" id="ARBA00023136"/>
    </source>
</evidence>
<dbReference type="Proteomes" id="UP000190162">
    <property type="component" value="Unassembled WGS sequence"/>
</dbReference>
<feature type="transmembrane region" description="Helical" evidence="6">
    <location>
        <begin position="50"/>
        <end position="72"/>
    </location>
</feature>
<keyword evidence="3 6" id="KW-0812">Transmembrane</keyword>
<dbReference type="GO" id="GO:0044341">
    <property type="term" value="P:sodium-dependent phosphate transport"/>
    <property type="evidence" value="ECO:0007669"/>
    <property type="project" value="InterPro"/>
</dbReference>
<dbReference type="RefSeq" id="WP_244556537.1">
    <property type="nucleotide sequence ID" value="NZ_FUXU01000017.1"/>
</dbReference>
<evidence type="ECO:0000313" key="8">
    <source>
        <dbReference type="Proteomes" id="UP000190162"/>
    </source>
</evidence>
<dbReference type="Pfam" id="PF02690">
    <property type="entry name" value="Na_Pi_cotrans"/>
    <property type="match status" value="1"/>
</dbReference>
<protein>
    <submittedName>
        <fullName evidence="7">Na/Pi-cotransporter</fullName>
    </submittedName>
</protein>
<organism evidence="7 8">
    <name type="scientific">Enterovibrio nigricans DSM 22720</name>
    <dbReference type="NCBI Taxonomy" id="1121868"/>
    <lineage>
        <taxon>Bacteria</taxon>
        <taxon>Pseudomonadati</taxon>
        <taxon>Pseudomonadota</taxon>
        <taxon>Gammaproteobacteria</taxon>
        <taxon>Vibrionales</taxon>
        <taxon>Vibrionaceae</taxon>
        <taxon>Enterovibrio</taxon>
    </lineage>
</organism>
<keyword evidence="2" id="KW-1003">Cell membrane</keyword>
<feature type="transmembrane region" description="Helical" evidence="6">
    <location>
        <begin position="130"/>
        <end position="150"/>
    </location>
</feature>
<feature type="transmembrane region" description="Helical" evidence="6">
    <location>
        <begin position="106"/>
        <end position="124"/>
    </location>
</feature>
<keyword evidence="8" id="KW-1185">Reference proteome</keyword>
<dbReference type="InterPro" id="IPR003841">
    <property type="entry name" value="Na/Pi_transpt"/>
</dbReference>
<name>A0A1T4UHG6_9GAMM</name>
<gene>
    <name evidence="7" type="ORF">SAMN02745132_01774</name>
</gene>
<reference evidence="8" key="1">
    <citation type="submission" date="2017-02" db="EMBL/GenBank/DDBJ databases">
        <authorList>
            <person name="Varghese N."/>
            <person name="Submissions S."/>
        </authorList>
    </citation>
    <scope>NUCLEOTIDE SEQUENCE [LARGE SCALE GENOMIC DNA]</scope>
    <source>
        <strain evidence="8">DSM 22720</strain>
    </source>
</reference>
<evidence type="ECO:0000313" key="7">
    <source>
        <dbReference type="EMBL" id="SKA52242.1"/>
    </source>
</evidence>
<evidence type="ECO:0000256" key="3">
    <source>
        <dbReference type="ARBA" id="ARBA00022692"/>
    </source>
</evidence>
<evidence type="ECO:0000256" key="6">
    <source>
        <dbReference type="SAM" id="Phobius"/>
    </source>
</evidence>
<keyword evidence="5 6" id="KW-0472">Membrane</keyword>
<comment type="subcellular location">
    <subcellularLocation>
        <location evidence="1">Cell membrane</location>
        <topology evidence="1">Multi-pass membrane protein</topology>
    </subcellularLocation>
</comment>
<evidence type="ECO:0000256" key="1">
    <source>
        <dbReference type="ARBA" id="ARBA00004651"/>
    </source>
</evidence>
<feature type="transmembrane region" description="Helical" evidence="6">
    <location>
        <begin position="78"/>
        <end position="99"/>
    </location>
</feature>
<dbReference type="EMBL" id="FUXU01000017">
    <property type="protein sequence ID" value="SKA52242.1"/>
    <property type="molecule type" value="Genomic_DNA"/>
</dbReference>
<dbReference type="GO" id="GO:0005436">
    <property type="term" value="F:sodium:phosphate symporter activity"/>
    <property type="evidence" value="ECO:0007669"/>
    <property type="project" value="InterPro"/>
</dbReference>
<accession>A0A1T4UHG6</accession>
<dbReference type="GO" id="GO:0005886">
    <property type="term" value="C:plasma membrane"/>
    <property type="evidence" value="ECO:0007669"/>
    <property type="project" value="UniProtKB-SubCell"/>
</dbReference>
<feature type="transmembrane region" description="Helical" evidence="6">
    <location>
        <begin position="6"/>
        <end position="29"/>
    </location>
</feature>